<comment type="caution">
    <text evidence="2">The sequence shown here is derived from an EMBL/GenBank/DDBJ whole genome shotgun (WGS) entry which is preliminary data.</text>
</comment>
<dbReference type="Proteomes" id="UP000277094">
    <property type="component" value="Unassembled WGS sequence"/>
</dbReference>
<dbReference type="EC" id="1.-.-.-" evidence="2"/>
<dbReference type="InterPro" id="IPR036661">
    <property type="entry name" value="Luciferase-like_sf"/>
</dbReference>
<feature type="domain" description="Luciferase-like" evidence="1">
    <location>
        <begin position="10"/>
        <end position="310"/>
    </location>
</feature>
<keyword evidence="2" id="KW-0560">Oxidoreductase</keyword>
<keyword evidence="3" id="KW-1185">Reference proteome</keyword>
<dbReference type="GO" id="GO:0016705">
    <property type="term" value="F:oxidoreductase activity, acting on paired donors, with incorporation or reduction of molecular oxygen"/>
    <property type="evidence" value="ECO:0007669"/>
    <property type="project" value="InterPro"/>
</dbReference>
<dbReference type="EMBL" id="RJSG01000002">
    <property type="protein sequence ID" value="RNL80127.1"/>
    <property type="molecule type" value="Genomic_DNA"/>
</dbReference>
<name>A0A3N0DX04_9ACTN</name>
<dbReference type="InterPro" id="IPR011251">
    <property type="entry name" value="Luciferase-like_dom"/>
</dbReference>
<protein>
    <submittedName>
        <fullName evidence="2">TIGR03617 family F420-dependent LLM class oxidoreductase</fullName>
        <ecNumber evidence="2">1.-.-.-</ecNumber>
    </submittedName>
</protein>
<sequence length="342" mass="36655">MKLDVQLDARPDQAATRAQELLAAGVDGLFTFEGPHDVFLPLIVAAGASEVPATDLMTNVAIALPRSPMHLANLAYDLHLLSGGRFRLGLGSQIKPHIENRYGSAWSRPAARMRETVLAVKAILSSWQDGTRLDFRGEFTKHTLMPPTFVPGPNPYGVPPVLLGALGPVMTRTAAEVADGLLVMPFHSVRHFRERTLPAVEEGLSLAGRAPLADRSFDLYPQAIVAMGNTPEEIEAASVGVRFLLAFYGSTPAYKPVLDVEGWGDLQPELNALSKTGDIMAMVDLIDDDVLRTLAVVGTPAEAAAEITARFGDVADRICAYFPGSSHPAETIRALGDALREG</sequence>
<dbReference type="SUPFAM" id="SSF51679">
    <property type="entry name" value="Bacterial luciferase-like"/>
    <property type="match status" value="1"/>
</dbReference>
<dbReference type="Pfam" id="PF00296">
    <property type="entry name" value="Bac_luciferase"/>
    <property type="match status" value="1"/>
</dbReference>
<evidence type="ECO:0000259" key="1">
    <source>
        <dbReference type="Pfam" id="PF00296"/>
    </source>
</evidence>
<dbReference type="NCBIfam" id="TIGR03617">
    <property type="entry name" value="F420_MSMEG_2256"/>
    <property type="match status" value="1"/>
</dbReference>
<evidence type="ECO:0000313" key="2">
    <source>
        <dbReference type="EMBL" id="RNL80127.1"/>
    </source>
</evidence>
<accession>A0A3N0DX04</accession>
<gene>
    <name evidence="2" type="ORF">EFL95_14550</name>
</gene>
<dbReference type="OrthoDB" id="3284378at2"/>
<dbReference type="AlphaFoldDB" id="A0A3N0DX04"/>
<dbReference type="PANTHER" id="PTHR43244">
    <property type="match status" value="1"/>
</dbReference>
<evidence type="ECO:0000313" key="3">
    <source>
        <dbReference type="Proteomes" id="UP000277094"/>
    </source>
</evidence>
<dbReference type="PANTHER" id="PTHR43244:SF2">
    <property type="entry name" value="CONSERVED HYPOTHETICAL ALANINE AND PROLINE-RICH PROTEIN"/>
    <property type="match status" value="1"/>
</dbReference>
<dbReference type="InterPro" id="IPR019919">
    <property type="entry name" value="Lucif-like_OxRdtase_MSMEG_2256"/>
</dbReference>
<reference evidence="2 3" key="1">
    <citation type="submission" date="2018-11" db="EMBL/GenBank/DDBJ databases">
        <authorList>
            <person name="Li F."/>
        </authorList>
    </citation>
    <scope>NUCLEOTIDE SEQUENCE [LARGE SCALE GENOMIC DNA]</scope>
    <source>
        <strain evidence="2 3">KIS18-7</strain>
    </source>
</reference>
<proteinExistence type="predicted"/>
<dbReference type="Gene3D" id="3.20.20.30">
    <property type="entry name" value="Luciferase-like domain"/>
    <property type="match status" value="1"/>
</dbReference>
<dbReference type="CDD" id="cd01097">
    <property type="entry name" value="Tetrahydromethanopterin_reductase"/>
    <property type="match status" value="1"/>
</dbReference>
<organism evidence="2 3">
    <name type="scientific">Nocardioides marmorisolisilvae</name>
    <dbReference type="NCBI Taxonomy" id="1542737"/>
    <lineage>
        <taxon>Bacteria</taxon>
        <taxon>Bacillati</taxon>
        <taxon>Actinomycetota</taxon>
        <taxon>Actinomycetes</taxon>
        <taxon>Propionibacteriales</taxon>
        <taxon>Nocardioidaceae</taxon>
        <taxon>Nocardioides</taxon>
    </lineage>
</organism>
<dbReference type="RefSeq" id="WP_123234629.1">
    <property type="nucleotide sequence ID" value="NZ_RJSG01000002.1"/>
</dbReference>
<dbReference type="InterPro" id="IPR050564">
    <property type="entry name" value="F420-G6PD/mer"/>
</dbReference>